<evidence type="ECO:0000313" key="4">
    <source>
        <dbReference type="Proteomes" id="UP001176961"/>
    </source>
</evidence>
<reference evidence="3" key="1">
    <citation type="submission" date="2023-07" db="EMBL/GenBank/DDBJ databases">
        <authorList>
            <consortium name="CYATHOMIX"/>
        </authorList>
    </citation>
    <scope>NUCLEOTIDE SEQUENCE</scope>
    <source>
        <strain evidence="3">N/A</strain>
    </source>
</reference>
<feature type="signal peptide" evidence="2">
    <location>
        <begin position="1"/>
        <end position="15"/>
    </location>
</feature>
<dbReference type="AlphaFoldDB" id="A0AA36HCY1"/>
<keyword evidence="2" id="KW-0732">Signal</keyword>
<dbReference type="EMBL" id="CATQJL010000316">
    <property type="protein sequence ID" value="CAJ0608066.1"/>
    <property type="molecule type" value="Genomic_DNA"/>
</dbReference>
<feature type="compositionally biased region" description="Polar residues" evidence="1">
    <location>
        <begin position="397"/>
        <end position="406"/>
    </location>
</feature>
<evidence type="ECO:0000313" key="3">
    <source>
        <dbReference type="EMBL" id="CAJ0608066.1"/>
    </source>
</evidence>
<feature type="region of interest" description="Disordered" evidence="1">
    <location>
        <begin position="306"/>
        <end position="456"/>
    </location>
</feature>
<name>A0AA36HCY1_CYLNA</name>
<comment type="caution">
    <text evidence="3">The sequence shown here is derived from an EMBL/GenBank/DDBJ whole genome shotgun (WGS) entry which is preliminary data.</text>
</comment>
<protein>
    <submittedName>
        <fullName evidence="3">Uncharacterized protein</fullName>
    </submittedName>
</protein>
<organism evidence="3 4">
    <name type="scientific">Cylicocyclus nassatus</name>
    <name type="common">Nematode worm</name>
    <dbReference type="NCBI Taxonomy" id="53992"/>
    <lineage>
        <taxon>Eukaryota</taxon>
        <taxon>Metazoa</taxon>
        <taxon>Ecdysozoa</taxon>
        <taxon>Nematoda</taxon>
        <taxon>Chromadorea</taxon>
        <taxon>Rhabditida</taxon>
        <taxon>Rhabditina</taxon>
        <taxon>Rhabditomorpha</taxon>
        <taxon>Strongyloidea</taxon>
        <taxon>Strongylidae</taxon>
        <taxon>Cylicocyclus</taxon>
    </lineage>
</organism>
<proteinExistence type="predicted"/>
<feature type="compositionally biased region" description="Polar residues" evidence="1">
    <location>
        <begin position="353"/>
        <end position="378"/>
    </location>
</feature>
<keyword evidence="4" id="KW-1185">Reference proteome</keyword>
<gene>
    <name evidence="3" type="ORF">CYNAS_LOCUS20049</name>
</gene>
<evidence type="ECO:0000256" key="1">
    <source>
        <dbReference type="SAM" id="MobiDB-lite"/>
    </source>
</evidence>
<sequence length="479" mass="54232">MRFTLFISVPTLVLCGEHDTIEPDYVIYPAEAYKQLGKSVSHWTEDLPHPMRKEMIRLASKDMSVSDYWILQNEFVTQEQAERLCKIMTLRLATFKDVETAAEVLARFREHHCPDCGRFTAWIRKMRGRCTRKDKCTFISLNNGTLGDGNYCDRKRREKKNVTMPYICEHVLREADPFESKRQNATAMYDTNSRYDAKRMITRIHILHPADESGQGRILSWAGAKQECAKFGYELSSPSKDDVDKIGNSLDPKGLYWVARRKEDIKKGLCTVLSAFDTNKLAATDCKGEFRKESDRILGYLCVSHHRKLKPPPKGKQNKFKNLFPVKNDPTSKKSPSINKNRNTKKGPPVGSKPSSKKNTVVNNNASTKKSPSMNKSPASKAVPSVNNKPISKKSLPVNNNSNTKKSPLLGKNPNSKKGSSDNKSSTKKGLSLIKNPSPEKSLLRNNNHKSKTTKKTRQWLLPVFKKFGSLQRKAVLDT</sequence>
<feature type="compositionally biased region" description="Low complexity" evidence="1">
    <location>
        <begin position="411"/>
        <end position="430"/>
    </location>
</feature>
<evidence type="ECO:0000256" key="2">
    <source>
        <dbReference type="SAM" id="SignalP"/>
    </source>
</evidence>
<feature type="compositionally biased region" description="Basic residues" evidence="1">
    <location>
        <begin position="447"/>
        <end position="456"/>
    </location>
</feature>
<feature type="compositionally biased region" description="Basic residues" evidence="1">
    <location>
        <begin position="306"/>
        <end position="319"/>
    </location>
</feature>
<feature type="chain" id="PRO_5041272840" evidence="2">
    <location>
        <begin position="16"/>
        <end position="479"/>
    </location>
</feature>
<dbReference type="Proteomes" id="UP001176961">
    <property type="component" value="Unassembled WGS sequence"/>
</dbReference>
<accession>A0AA36HCY1</accession>